<feature type="transmembrane region" description="Helical" evidence="5">
    <location>
        <begin position="83"/>
        <end position="103"/>
    </location>
</feature>
<feature type="transmembrane region" description="Helical" evidence="5">
    <location>
        <begin position="373"/>
        <end position="390"/>
    </location>
</feature>
<feature type="transmembrane region" description="Helical" evidence="5">
    <location>
        <begin position="110"/>
        <end position="129"/>
    </location>
</feature>
<evidence type="ECO:0000256" key="2">
    <source>
        <dbReference type="ARBA" id="ARBA00022692"/>
    </source>
</evidence>
<evidence type="ECO:0000256" key="5">
    <source>
        <dbReference type="SAM" id="Phobius"/>
    </source>
</evidence>
<feature type="transmembrane region" description="Helical" evidence="5">
    <location>
        <begin position="306"/>
        <end position="331"/>
    </location>
</feature>
<evidence type="ECO:0000256" key="4">
    <source>
        <dbReference type="ARBA" id="ARBA00023136"/>
    </source>
</evidence>
<evidence type="ECO:0000313" key="7">
    <source>
        <dbReference type="EMBL" id="CVK19944.1"/>
    </source>
</evidence>
<organism evidence="7 8">
    <name type="scientific">Sporomusa sphaeroides DSM 2875</name>
    <dbReference type="NCBI Taxonomy" id="1337886"/>
    <lineage>
        <taxon>Bacteria</taxon>
        <taxon>Bacillati</taxon>
        <taxon>Bacillota</taxon>
        <taxon>Negativicutes</taxon>
        <taxon>Selenomonadales</taxon>
        <taxon>Sporomusaceae</taxon>
        <taxon>Sporomusa</taxon>
    </lineage>
</organism>
<feature type="domain" description="O-antigen ligase-related" evidence="6">
    <location>
        <begin position="180"/>
        <end position="322"/>
    </location>
</feature>
<feature type="transmembrane region" description="Helical" evidence="5">
    <location>
        <begin position="57"/>
        <end position="77"/>
    </location>
</feature>
<feature type="transmembrane region" description="Helical" evidence="5">
    <location>
        <begin position="12"/>
        <end position="45"/>
    </location>
</feature>
<keyword evidence="8" id="KW-1185">Reference proteome</keyword>
<comment type="subcellular location">
    <subcellularLocation>
        <location evidence="1">Membrane</location>
        <topology evidence="1">Multi-pass membrane protein</topology>
    </subcellularLocation>
</comment>
<feature type="transmembrane region" description="Helical" evidence="5">
    <location>
        <begin position="175"/>
        <end position="190"/>
    </location>
</feature>
<protein>
    <submittedName>
        <fullName evidence="7">O-Antigen ligase</fullName>
    </submittedName>
</protein>
<gene>
    <name evidence="7" type="ORF">SSPH_02611</name>
</gene>
<proteinExistence type="predicted"/>
<keyword evidence="2 5" id="KW-0812">Transmembrane</keyword>
<comment type="caution">
    <text evidence="7">The sequence shown here is derived from an EMBL/GenBank/DDBJ whole genome shotgun (WGS) entry which is preliminary data.</text>
</comment>
<accession>A0ABM9W491</accession>
<dbReference type="GO" id="GO:0016874">
    <property type="term" value="F:ligase activity"/>
    <property type="evidence" value="ECO:0007669"/>
    <property type="project" value="UniProtKB-KW"/>
</dbReference>
<dbReference type="InterPro" id="IPR007016">
    <property type="entry name" value="O-antigen_ligase-rel_domated"/>
</dbReference>
<dbReference type="PANTHER" id="PTHR37422:SF13">
    <property type="entry name" value="LIPOPOLYSACCHARIDE BIOSYNTHESIS PROTEIN PA4999-RELATED"/>
    <property type="match status" value="1"/>
</dbReference>
<feature type="transmembrane region" description="Helical" evidence="5">
    <location>
        <begin position="141"/>
        <end position="163"/>
    </location>
</feature>
<dbReference type="Pfam" id="PF04932">
    <property type="entry name" value="Wzy_C"/>
    <property type="match status" value="1"/>
</dbReference>
<sequence length="396" mass="44113">MMSNIAFLDKAIFYMLTCYALFSCISIAGTSIALSLAVILAVIRLVKQPEKPDMDRGLVQALLFFFLTLLISALAAYDSATGFAQVWKYFYRMVPLFLVVLFIKKPQQMVVVLLALSVSIFIAGSYTIWQGIHGQQRAAAFGANAMILAGYLVQMIPLLFVMVTAKGYLEKRKRMLLAIVLLISLLALVFNATRGAWVAVAVSLLLYGLMNIKKHKYILPSIVIVCLGVGIVIGATPALEKRVASITDLTERSNAERLLLWQSGWNMFKDHPLTGVGPDNFETLYQGKYVLPAAKQPELSHAHNNFVHMAAETGILGLTGFVYMFGYILYISWHRYRLSPANIWAAGCFFVTVGLLMQGLTEFNFGNSAVTRLYWFIVGLMLVSGSIYNNRENRRL</sequence>
<feature type="transmembrane region" description="Helical" evidence="5">
    <location>
        <begin position="217"/>
        <end position="239"/>
    </location>
</feature>
<feature type="transmembrane region" description="Helical" evidence="5">
    <location>
        <begin position="196"/>
        <end position="212"/>
    </location>
</feature>
<keyword evidence="3 5" id="KW-1133">Transmembrane helix</keyword>
<dbReference type="RefSeq" id="WP_083945662.1">
    <property type="nucleotide sequence ID" value="NZ_CP146991.1"/>
</dbReference>
<evidence type="ECO:0000259" key="6">
    <source>
        <dbReference type="Pfam" id="PF04932"/>
    </source>
</evidence>
<dbReference type="Proteomes" id="UP000245702">
    <property type="component" value="Unassembled WGS sequence"/>
</dbReference>
<reference evidence="7 8" key="1">
    <citation type="submission" date="2016-01" db="EMBL/GenBank/DDBJ databases">
        <authorList>
            <person name="Brown R."/>
        </authorList>
    </citation>
    <scope>NUCLEOTIDE SEQUENCE [LARGE SCALE GENOMIC DNA]</scope>
    <source>
        <strain evidence="7">Sporomusa sphaeroides DSM 2875</strain>
    </source>
</reference>
<keyword evidence="4 5" id="KW-0472">Membrane</keyword>
<name>A0ABM9W491_9FIRM</name>
<evidence type="ECO:0000313" key="8">
    <source>
        <dbReference type="Proteomes" id="UP000245702"/>
    </source>
</evidence>
<dbReference type="InterPro" id="IPR051533">
    <property type="entry name" value="WaaL-like"/>
</dbReference>
<keyword evidence="7" id="KW-0436">Ligase</keyword>
<dbReference type="EMBL" id="FCOW01000013">
    <property type="protein sequence ID" value="CVK19944.1"/>
    <property type="molecule type" value="Genomic_DNA"/>
</dbReference>
<feature type="transmembrane region" description="Helical" evidence="5">
    <location>
        <begin position="343"/>
        <end position="361"/>
    </location>
</feature>
<dbReference type="PANTHER" id="PTHR37422">
    <property type="entry name" value="TEICHURONIC ACID BIOSYNTHESIS PROTEIN TUAE"/>
    <property type="match status" value="1"/>
</dbReference>
<evidence type="ECO:0000256" key="1">
    <source>
        <dbReference type="ARBA" id="ARBA00004141"/>
    </source>
</evidence>
<evidence type="ECO:0000256" key="3">
    <source>
        <dbReference type="ARBA" id="ARBA00022989"/>
    </source>
</evidence>